<dbReference type="AlphaFoldDB" id="D5G7I8"/>
<accession>D5G7I8</accession>
<reference evidence="1 2" key="1">
    <citation type="journal article" date="2010" name="Nature">
        <title>Perigord black truffle genome uncovers evolutionary origins and mechanisms of symbiosis.</title>
        <authorList>
            <person name="Martin F."/>
            <person name="Kohler A."/>
            <person name="Murat C."/>
            <person name="Balestrini R."/>
            <person name="Coutinho P.M."/>
            <person name="Jaillon O."/>
            <person name="Montanini B."/>
            <person name="Morin E."/>
            <person name="Noel B."/>
            <person name="Percudani R."/>
            <person name="Porcel B."/>
            <person name="Rubini A."/>
            <person name="Amicucci A."/>
            <person name="Amselem J."/>
            <person name="Anthouard V."/>
            <person name="Arcioni S."/>
            <person name="Artiguenave F."/>
            <person name="Aury J.M."/>
            <person name="Ballario P."/>
            <person name="Bolchi A."/>
            <person name="Brenna A."/>
            <person name="Brun A."/>
            <person name="Buee M."/>
            <person name="Cantarel B."/>
            <person name="Chevalier G."/>
            <person name="Couloux A."/>
            <person name="Da Silva C."/>
            <person name="Denoeud F."/>
            <person name="Duplessis S."/>
            <person name="Ghignone S."/>
            <person name="Hilselberger B."/>
            <person name="Iotti M."/>
            <person name="Marcais B."/>
            <person name="Mello A."/>
            <person name="Miranda M."/>
            <person name="Pacioni G."/>
            <person name="Quesneville H."/>
            <person name="Riccioni C."/>
            <person name="Ruotolo R."/>
            <person name="Splivallo R."/>
            <person name="Stocchi V."/>
            <person name="Tisserant E."/>
            <person name="Viscomi A.R."/>
            <person name="Zambonelli A."/>
            <person name="Zampieri E."/>
            <person name="Henrissat B."/>
            <person name="Lebrun M.H."/>
            <person name="Paolocci F."/>
            <person name="Bonfante P."/>
            <person name="Ottonello S."/>
            <person name="Wincker P."/>
        </authorList>
    </citation>
    <scope>NUCLEOTIDE SEQUENCE [LARGE SCALE GENOMIC DNA]</scope>
    <source>
        <strain evidence="1 2">Mel28</strain>
    </source>
</reference>
<evidence type="ECO:0000313" key="1">
    <source>
        <dbReference type="EMBL" id="CAZ80481.1"/>
    </source>
</evidence>
<dbReference type="RefSeq" id="XP_002836290.1">
    <property type="nucleotide sequence ID" value="XM_002836244.1"/>
</dbReference>
<proteinExistence type="predicted"/>
<organism evidence="1 2">
    <name type="scientific">Tuber melanosporum (strain Mel28)</name>
    <name type="common">Perigord black truffle</name>
    <dbReference type="NCBI Taxonomy" id="656061"/>
    <lineage>
        <taxon>Eukaryota</taxon>
        <taxon>Fungi</taxon>
        <taxon>Dikarya</taxon>
        <taxon>Ascomycota</taxon>
        <taxon>Pezizomycotina</taxon>
        <taxon>Pezizomycetes</taxon>
        <taxon>Pezizales</taxon>
        <taxon>Tuberaceae</taxon>
        <taxon>Tuber</taxon>
    </lineage>
</organism>
<dbReference type="EMBL" id="FN430028">
    <property type="protein sequence ID" value="CAZ80481.1"/>
    <property type="molecule type" value="Genomic_DNA"/>
</dbReference>
<gene>
    <name evidence="1" type="ORF">GSTUM_00002588001</name>
</gene>
<dbReference type="InParanoid" id="D5G7I8"/>
<dbReference type="GeneID" id="9186959"/>
<dbReference type="Proteomes" id="UP000006911">
    <property type="component" value="Unassembled WGS sequence"/>
</dbReference>
<name>D5G7I8_TUBMM</name>
<dbReference type="HOGENOM" id="CLU_2211886_0_0_1"/>
<evidence type="ECO:0000313" key="2">
    <source>
        <dbReference type="Proteomes" id="UP000006911"/>
    </source>
</evidence>
<keyword evidence="2" id="KW-1185">Reference proteome</keyword>
<sequence>MKPFRLLQLSFSLLPHLPHPHPRTPLRTQTSMGRWTKKRKGKTPFSFFSLPFFFFSSRNLPFSTKSRYHLVTENNSSQSVCSRHFVRKASMPGQILSTQRYMRCSAP</sequence>
<protein>
    <submittedName>
        <fullName evidence="1">(Perigord truffle) hypothetical protein</fullName>
    </submittedName>
</protein>
<dbReference type="KEGG" id="tml:GSTUM_00002588001"/>